<feature type="transmembrane region" description="Helical" evidence="7">
    <location>
        <begin position="148"/>
        <end position="171"/>
    </location>
</feature>
<feature type="transmembrane region" description="Helical" evidence="7">
    <location>
        <begin position="373"/>
        <end position="394"/>
    </location>
</feature>
<keyword evidence="9" id="KW-1185">Reference proteome</keyword>
<feature type="transmembrane region" description="Helical" evidence="7">
    <location>
        <begin position="426"/>
        <end position="446"/>
    </location>
</feature>
<keyword evidence="4 7" id="KW-0812">Transmembrane</keyword>
<comment type="subcellular location">
    <subcellularLocation>
        <location evidence="1">Cell membrane</location>
        <topology evidence="1">Multi-pass membrane protein</topology>
    </subcellularLocation>
</comment>
<evidence type="ECO:0000256" key="2">
    <source>
        <dbReference type="ARBA" id="ARBA00022448"/>
    </source>
</evidence>
<name>A0A7S6VTN8_9GAMM</name>
<dbReference type="Pfam" id="PF04632">
    <property type="entry name" value="FUSC"/>
    <property type="match status" value="1"/>
</dbReference>
<evidence type="ECO:0000313" key="8">
    <source>
        <dbReference type="EMBL" id="QOW44712.1"/>
    </source>
</evidence>
<dbReference type="PANTHER" id="PTHR30509:SF9">
    <property type="entry name" value="MULTIDRUG RESISTANCE PROTEIN MDTO"/>
    <property type="match status" value="1"/>
</dbReference>
<feature type="transmembrane region" description="Helical" evidence="7">
    <location>
        <begin position="400"/>
        <end position="417"/>
    </location>
</feature>
<feature type="transmembrane region" description="Helical" evidence="7">
    <location>
        <begin position="502"/>
        <end position="521"/>
    </location>
</feature>
<feature type="transmembrane region" description="Helical" evidence="7">
    <location>
        <begin position="90"/>
        <end position="109"/>
    </location>
</feature>
<feature type="transmembrane region" description="Helical" evidence="7">
    <location>
        <begin position="116"/>
        <end position="136"/>
    </location>
</feature>
<organism evidence="8 9">
    <name type="scientific">Acinetobacter piscicola</name>
    <dbReference type="NCBI Taxonomy" id="2006115"/>
    <lineage>
        <taxon>Bacteria</taxon>
        <taxon>Pseudomonadati</taxon>
        <taxon>Pseudomonadota</taxon>
        <taxon>Gammaproteobacteria</taxon>
        <taxon>Moraxellales</taxon>
        <taxon>Moraxellaceae</taxon>
        <taxon>Acinetobacter</taxon>
    </lineage>
</organism>
<dbReference type="RefSeq" id="WP_180044951.1">
    <property type="nucleotide sequence ID" value="NZ_CP048659.1"/>
</dbReference>
<dbReference type="GO" id="GO:0022857">
    <property type="term" value="F:transmembrane transporter activity"/>
    <property type="evidence" value="ECO:0007669"/>
    <property type="project" value="InterPro"/>
</dbReference>
<dbReference type="AlphaFoldDB" id="A0A7S6VTN8"/>
<feature type="transmembrane region" description="Helical" evidence="7">
    <location>
        <begin position="65"/>
        <end position="84"/>
    </location>
</feature>
<evidence type="ECO:0000313" key="9">
    <source>
        <dbReference type="Proteomes" id="UP000593966"/>
    </source>
</evidence>
<evidence type="ECO:0000256" key="5">
    <source>
        <dbReference type="ARBA" id="ARBA00022989"/>
    </source>
</evidence>
<dbReference type="EMBL" id="CP048659">
    <property type="protein sequence ID" value="QOW44712.1"/>
    <property type="molecule type" value="Genomic_DNA"/>
</dbReference>
<protein>
    <submittedName>
        <fullName evidence="8">FUSC family protein</fullName>
    </submittedName>
</protein>
<keyword evidence="3" id="KW-1003">Cell membrane</keyword>
<gene>
    <name evidence="8" type="ORF">G0028_01665</name>
</gene>
<dbReference type="GO" id="GO:0005886">
    <property type="term" value="C:plasma membrane"/>
    <property type="evidence" value="ECO:0007669"/>
    <property type="project" value="UniProtKB-SubCell"/>
</dbReference>
<evidence type="ECO:0000256" key="3">
    <source>
        <dbReference type="ARBA" id="ARBA00022475"/>
    </source>
</evidence>
<keyword evidence="6 7" id="KW-0472">Membrane</keyword>
<dbReference type="InterPro" id="IPR006726">
    <property type="entry name" value="PHBA_efflux_AaeB/fusaric-R"/>
</dbReference>
<sequence length="700" mass="79179">MLLTKQLLAFRPNKLDWIFSIKTFIAGMLALFIAFELNLSYPIWAIGTVFVIANPYSGMVASKSLYRLLGTAFGAIFAVVVTPYLINTPWLFTFVLAVWVGICLYISLLDRTPRSYVVMLAGYTAVIICFNSIYYIDKISIFDMALGRFLEISIGVICSAVVTTTLMPMHIGPVVENRVKKTISDTQSLFDSIILGTDHHEKNYTQLMAHITRDTSDIHTMAVHLSYEKSKLKGMTKPLQELLHQVTMLVANLVAMSERLKQLDHIDMGYRENLTVLHRHVDAFLDDQHPILENELNHLPKHFDVEFDVILKHAPESQQVMLGSLKMDIRHFIQNVRAVRLIWQRMQQGDTSLPEQIVPLTTSYPSLHRDYGVAVRGGLSAFLTIMIASSIWILSGWKSGFMMAQMAAISACILTALDNPVPALKIFIRASIYAAIIIFIYAYGIFPHVHSFIELMLVLAPFLIFCLMLYLHPPLNGLGLPLIMGSIMGMNIQNRYFMDQVAFFDFSLGTVIGPIISVYIVHIVRAMSPEITVQRILALHYQAMREAVRMHYGANFRIHLRSMLDRIGVLNTKQVQSEKLSYDVNAALVESSAVIDFTRLQELAGKLSNESPVVAEIAQLQKYLEQWFSEKEKQQPADLTLHNVLQQLQNIQYDADSIGDEDIRHRLKISVNNIRNSVCHQQVKTVDIQDFADANLGVSQ</sequence>
<proteinExistence type="predicted"/>
<keyword evidence="2" id="KW-0813">Transport</keyword>
<reference evidence="8 9" key="1">
    <citation type="submission" date="2020-02" db="EMBL/GenBank/DDBJ databases">
        <title>Tigecycline-resistant Acinetobacter species from pigs and migratory birds.</title>
        <authorList>
            <person name="Chen C."/>
            <person name="Sun J."/>
            <person name="Liao X.-P."/>
            <person name="Liu Y.-H."/>
        </authorList>
    </citation>
    <scope>NUCLEOTIDE SEQUENCE [LARGE SCALE GENOMIC DNA]</scope>
    <source>
        <strain evidence="8 9">YH12207_T</strain>
    </source>
</reference>
<evidence type="ECO:0000256" key="6">
    <source>
        <dbReference type="ARBA" id="ARBA00023136"/>
    </source>
</evidence>
<evidence type="ECO:0000256" key="4">
    <source>
        <dbReference type="ARBA" id="ARBA00022692"/>
    </source>
</evidence>
<keyword evidence="5 7" id="KW-1133">Transmembrane helix</keyword>
<accession>A0A7S6VTN8</accession>
<evidence type="ECO:0000256" key="1">
    <source>
        <dbReference type="ARBA" id="ARBA00004651"/>
    </source>
</evidence>
<dbReference type="PANTHER" id="PTHR30509">
    <property type="entry name" value="P-HYDROXYBENZOIC ACID EFFLUX PUMP SUBUNIT-RELATED"/>
    <property type="match status" value="1"/>
</dbReference>
<feature type="transmembrane region" description="Helical" evidence="7">
    <location>
        <begin position="452"/>
        <end position="471"/>
    </location>
</feature>
<evidence type="ECO:0000256" key="7">
    <source>
        <dbReference type="SAM" id="Phobius"/>
    </source>
</evidence>
<dbReference type="Proteomes" id="UP000593966">
    <property type="component" value="Chromosome"/>
</dbReference>